<keyword evidence="2" id="KW-1185">Reference proteome</keyword>
<dbReference type="KEGG" id="ahel:Q31a_51450"/>
<dbReference type="RefSeq" id="WP_145083152.1">
    <property type="nucleotide sequence ID" value="NZ_CP036298.1"/>
</dbReference>
<proteinExistence type="predicted"/>
<dbReference type="EMBL" id="CP036298">
    <property type="protein sequence ID" value="QDV26766.1"/>
    <property type="molecule type" value="Genomic_DNA"/>
</dbReference>
<dbReference type="AlphaFoldDB" id="A0A518GDT7"/>
<name>A0A518GDT7_9BACT</name>
<dbReference type="OrthoDB" id="9760450at2"/>
<dbReference type="Proteomes" id="UP000318017">
    <property type="component" value="Chromosome"/>
</dbReference>
<reference evidence="1 2" key="1">
    <citation type="submission" date="2019-02" db="EMBL/GenBank/DDBJ databases">
        <title>Deep-cultivation of Planctomycetes and their phenomic and genomic characterization uncovers novel biology.</title>
        <authorList>
            <person name="Wiegand S."/>
            <person name="Jogler M."/>
            <person name="Boedeker C."/>
            <person name="Pinto D."/>
            <person name="Vollmers J."/>
            <person name="Rivas-Marin E."/>
            <person name="Kohn T."/>
            <person name="Peeters S.H."/>
            <person name="Heuer A."/>
            <person name="Rast P."/>
            <person name="Oberbeckmann S."/>
            <person name="Bunk B."/>
            <person name="Jeske O."/>
            <person name="Meyerdierks A."/>
            <person name="Storesund J.E."/>
            <person name="Kallscheuer N."/>
            <person name="Luecker S."/>
            <person name="Lage O.M."/>
            <person name="Pohl T."/>
            <person name="Merkel B.J."/>
            <person name="Hornburger P."/>
            <person name="Mueller R.-W."/>
            <person name="Bruemmer F."/>
            <person name="Labrenz M."/>
            <person name="Spormann A.M."/>
            <person name="Op den Camp H."/>
            <person name="Overmann J."/>
            <person name="Amann R."/>
            <person name="Jetten M.S.M."/>
            <person name="Mascher T."/>
            <person name="Medema M.H."/>
            <person name="Devos D.P."/>
            <person name="Kaster A.-K."/>
            <person name="Ovreas L."/>
            <person name="Rohde M."/>
            <person name="Galperin M.Y."/>
            <person name="Jogler C."/>
        </authorList>
    </citation>
    <scope>NUCLEOTIDE SEQUENCE [LARGE SCALE GENOMIC DNA]</scope>
    <source>
        <strain evidence="1 2">Q31a</strain>
    </source>
</reference>
<dbReference type="Gene3D" id="3.20.20.80">
    <property type="entry name" value="Glycosidases"/>
    <property type="match status" value="1"/>
</dbReference>
<evidence type="ECO:0000313" key="2">
    <source>
        <dbReference type="Proteomes" id="UP000318017"/>
    </source>
</evidence>
<sequence>MVVYTPDTAKRRLTKRWIAERSTTLILVLVLLASSARANDATGFIHLKQLDGEWWFINADGEKFVSIGVNHIEPQLWLAPYNKAATLKKYGSNMVAS</sequence>
<gene>
    <name evidence="1" type="ORF">Q31a_51450</name>
</gene>
<evidence type="ECO:0000313" key="1">
    <source>
        <dbReference type="EMBL" id="QDV26766.1"/>
    </source>
</evidence>
<protein>
    <submittedName>
        <fullName evidence="1">Uncharacterized protein</fullName>
    </submittedName>
</protein>
<organism evidence="1 2">
    <name type="scientific">Aureliella helgolandensis</name>
    <dbReference type="NCBI Taxonomy" id="2527968"/>
    <lineage>
        <taxon>Bacteria</taxon>
        <taxon>Pseudomonadati</taxon>
        <taxon>Planctomycetota</taxon>
        <taxon>Planctomycetia</taxon>
        <taxon>Pirellulales</taxon>
        <taxon>Pirellulaceae</taxon>
        <taxon>Aureliella</taxon>
    </lineage>
</organism>
<accession>A0A518GDT7</accession>